<dbReference type="SUPFAM" id="SSF75169">
    <property type="entry name" value="DsrEFH-like"/>
    <property type="match status" value="1"/>
</dbReference>
<evidence type="ECO:0000313" key="1">
    <source>
        <dbReference type="EMBL" id="WRS38356.1"/>
    </source>
</evidence>
<dbReference type="RefSeq" id="WP_324778887.1">
    <property type="nucleotide sequence ID" value="NZ_CP141769.1"/>
</dbReference>
<reference evidence="1 2" key="1">
    <citation type="submission" date="2023-12" db="EMBL/GenBank/DDBJ databases">
        <title>Thiobacillus sedimentum sp. nov., a chemolithoautotrophic sulfur-oxidizing bacterium isolated from freshwater sediment.</title>
        <authorList>
            <person name="Luo J."/>
            <person name="Dai C."/>
        </authorList>
    </citation>
    <scope>NUCLEOTIDE SEQUENCE [LARGE SCALE GENOMIC DNA]</scope>
    <source>
        <strain evidence="1 2">SCUT-2</strain>
    </source>
</reference>
<gene>
    <name evidence="1" type="ORF">VA613_10100</name>
</gene>
<dbReference type="PANTHER" id="PTHR37691:SF1">
    <property type="entry name" value="BLR3518 PROTEIN"/>
    <property type="match status" value="1"/>
</dbReference>
<accession>A0ABZ1CG47</accession>
<dbReference type="Gene3D" id="3.40.1260.10">
    <property type="entry name" value="DsrEFH-like"/>
    <property type="match status" value="1"/>
</dbReference>
<evidence type="ECO:0000313" key="2">
    <source>
        <dbReference type="Proteomes" id="UP001334732"/>
    </source>
</evidence>
<evidence type="ECO:0008006" key="3">
    <source>
        <dbReference type="Google" id="ProtNLM"/>
    </source>
</evidence>
<protein>
    <recommendedName>
        <fullName evidence="3">Transmembrane anti-sigma factor</fullName>
    </recommendedName>
</protein>
<dbReference type="Proteomes" id="UP001334732">
    <property type="component" value="Chromosome"/>
</dbReference>
<dbReference type="PANTHER" id="PTHR37691">
    <property type="entry name" value="BLR3518 PROTEIN"/>
    <property type="match status" value="1"/>
</dbReference>
<name>A0ABZ1CG47_9PROT</name>
<dbReference type="InterPro" id="IPR027396">
    <property type="entry name" value="DsrEFH-like"/>
</dbReference>
<sequence>MNPAVSDETLNAFVDGELDVAESEALIARMREDKALAQRVCALRSLQTMVRLAYTEPPAAAGRKTGALPSRKFVQRCAFGCLVLLAGLATGWALRGAGGALIATGPVVPGANFHAVSLKQQADPDRILLHLDSGTPGKMEALLDQAEGLLDAARQRGRTMQLEVIVNSQGIDLLRADHNPYAARIAQMKARHPNLQWVACGQSVARFRSEGQDVKLLRAAQTTPTAIGEIVTRLQQGWTYIRV</sequence>
<proteinExistence type="predicted"/>
<keyword evidence="2" id="KW-1185">Reference proteome</keyword>
<organism evidence="1 2">
    <name type="scientific">Thiobacillus sedimenti</name>
    <dbReference type="NCBI Taxonomy" id="3110231"/>
    <lineage>
        <taxon>Bacteria</taxon>
        <taxon>Pseudomonadati</taxon>
        <taxon>Pseudomonadota</taxon>
        <taxon>Betaproteobacteria</taxon>
        <taxon>Nitrosomonadales</taxon>
        <taxon>Thiobacillaceae</taxon>
        <taxon>Thiobacillus</taxon>
    </lineage>
</organism>
<dbReference type="EMBL" id="CP141769">
    <property type="protein sequence ID" value="WRS38356.1"/>
    <property type="molecule type" value="Genomic_DNA"/>
</dbReference>